<evidence type="ECO:0000256" key="4">
    <source>
        <dbReference type="ARBA" id="ARBA00022833"/>
    </source>
</evidence>
<evidence type="ECO:0000256" key="1">
    <source>
        <dbReference type="ARBA" id="ARBA00001947"/>
    </source>
</evidence>
<organism evidence="5 6">
    <name type="scientific">Trematosphaeria pertusa</name>
    <dbReference type="NCBI Taxonomy" id="390896"/>
    <lineage>
        <taxon>Eukaryota</taxon>
        <taxon>Fungi</taxon>
        <taxon>Dikarya</taxon>
        <taxon>Ascomycota</taxon>
        <taxon>Pezizomycotina</taxon>
        <taxon>Dothideomycetes</taxon>
        <taxon>Pleosporomycetidae</taxon>
        <taxon>Pleosporales</taxon>
        <taxon>Massarineae</taxon>
        <taxon>Trematosphaeriaceae</taxon>
        <taxon>Trematosphaeria</taxon>
    </lineage>
</organism>
<dbReference type="AlphaFoldDB" id="A0A6A6I0Z7"/>
<dbReference type="GeneID" id="54572737"/>
<comment type="cofactor">
    <cofactor evidence="1">
        <name>Zn(2+)</name>
        <dbReference type="ChEBI" id="CHEBI:29105"/>
    </cofactor>
</comment>
<evidence type="ECO:0000256" key="2">
    <source>
        <dbReference type="ARBA" id="ARBA00006217"/>
    </source>
</evidence>
<dbReference type="PANTHER" id="PTHR43175">
    <property type="entry name" value="CARBONIC ANHYDRASE"/>
    <property type="match status" value="1"/>
</dbReference>
<keyword evidence="4" id="KW-0862">Zinc</keyword>
<keyword evidence="3" id="KW-0479">Metal-binding</keyword>
<dbReference type="EMBL" id="ML987204">
    <property type="protein sequence ID" value="KAF2243947.1"/>
    <property type="molecule type" value="Genomic_DNA"/>
</dbReference>
<accession>A0A6A6I0Z7</accession>
<evidence type="ECO:0008006" key="7">
    <source>
        <dbReference type="Google" id="ProtNLM"/>
    </source>
</evidence>
<name>A0A6A6I0Z7_9PLEO</name>
<reference evidence="5" key="1">
    <citation type="journal article" date="2020" name="Stud. Mycol.">
        <title>101 Dothideomycetes genomes: a test case for predicting lifestyles and emergence of pathogens.</title>
        <authorList>
            <person name="Haridas S."/>
            <person name="Albert R."/>
            <person name="Binder M."/>
            <person name="Bloem J."/>
            <person name="Labutti K."/>
            <person name="Salamov A."/>
            <person name="Andreopoulos B."/>
            <person name="Baker S."/>
            <person name="Barry K."/>
            <person name="Bills G."/>
            <person name="Bluhm B."/>
            <person name="Cannon C."/>
            <person name="Castanera R."/>
            <person name="Culley D."/>
            <person name="Daum C."/>
            <person name="Ezra D."/>
            <person name="Gonzalez J."/>
            <person name="Henrissat B."/>
            <person name="Kuo A."/>
            <person name="Liang C."/>
            <person name="Lipzen A."/>
            <person name="Lutzoni F."/>
            <person name="Magnuson J."/>
            <person name="Mondo S."/>
            <person name="Nolan M."/>
            <person name="Ohm R."/>
            <person name="Pangilinan J."/>
            <person name="Park H.-J."/>
            <person name="Ramirez L."/>
            <person name="Alfaro M."/>
            <person name="Sun H."/>
            <person name="Tritt A."/>
            <person name="Yoshinaga Y."/>
            <person name="Zwiers L.-H."/>
            <person name="Turgeon B."/>
            <person name="Goodwin S."/>
            <person name="Spatafora J."/>
            <person name="Crous P."/>
            <person name="Grigoriev I."/>
        </authorList>
    </citation>
    <scope>NUCLEOTIDE SEQUENCE</scope>
    <source>
        <strain evidence="5">CBS 122368</strain>
    </source>
</reference>
<dbReference type="GO" id="GO:0008270">
    <property type="term" value="F:zinc ion binding"/>
    <property type="evidence" value="ECO:0007669"/>
    <property type="project" value="InterPro"/>
</dbReference>
<evidence type="ECO:0000256" key="3">
    <source>
        <dbReference type="ARBA" id="ARBA00022723"/>
    </source>
</evidence>
<dbReference type="SUPFAM" id="SSF53056">
    <property type="entry name" value="beta-carbonic anhydrase, cab"/>
    <property type="match status" value="1"/>
</dbReference>
<comment type="similarity">
    <text evidence="2">Belongs to the beta-class carbonic anhydrase family.</text>
</comment>
<dbReference type="Proteomes" id="UP000800094">
    <property type="component" value="Unassembled WGS sequence"/>
</dbReference>
<sequence>MPSGGLVIICCNESDARIDPSRYFNLSANNTSVIKTQGGRTEGAINSLYSIDHSSRIGMIVVVQHTSCAYAAGNVDANIRSDVQALKNSPYVRNDIPIIGYVLDIESGQLREVNIRRDGKDEEARQRVLGQLEDFGPFWS</sequence>
<evidence type="ECO:0000313" key="5">
    <source>
        <dbReference type="EMBL" id="KAF2243947.1"/>
    </source>
</evidence>
<dbReference type="PANTHER" id="PTHR43175:SF3">
    <property type="entry name" value="CARBON DISULFIDE HYDROLASE"/>
    <property type="match status" value="1"/>
</dbReference>
<dbReference type="InterPro" id="IPR036874">
    <property type="entry name" value="Carbonic_anhydrase_sf"/>
</dbReference>
<evidence type="ECO:0000313" key="6">
    <source>
        <dbReference type="Proteomes" id="UP000800094"/>
    </source>
</evidence>
<dbReference type="InterPro" id="IPR001765">
    <property type="entry name" value="Carbonic_anhydrase"/>
</dbReference>
<dbReference type="GO" id="GO:0004089">
    <property type="term" value="F:carbonate dehydratase activity"/>
    <property type="evidence" value="ECO:0007669"/>
    <property type="project" value="InterPro"/>
</dbReference>
<dbReference type="Gene3D" id="3.40.1050.10">
    <property type="entry name" value="Carbonic anhydrase"/>
    <property type="match status" value="2"/>
</dbReference>
<dbReference type="SMART" id="SM00947">
    <property type="entry name" value="Pro_CA"/>
    <property type="match status" value="1"/>
</dbReference>
<keyword evidence="6" id="KW-1185">Reference proteome</keyword>
<gene>
    <name evidence="5" type="ORF">BU26DRAFT_111284</name>
</gene>
<dbReference type="OrthoDB" id="10248475at2759"/>
<protein>
    <recommendedName>
        <fullName evidence="7">Carbonic anhydrase</fullName>
    </recommendedName>
</protein>
<proteinExistence type="inferred from homology"/>
<dbReference type="RefSeq" id="XP_033678951.1">
    <property type="nucleotide sequence ID" value="XM_033819407.1"/>
</dbReference>